<keyword evidence="4 10" id="KW-0699">rRNA-binding</keyword>
<dbReference type="GO" id="GO:0042274">
    <property type="term" value="P:ribosomal small subunit biogenesis"/>
    <property type="evidence" value="ECO:0007669"/>
    <property type="project" value="TreeGrafter"/>
</dbReference>
<comment type="function">
    <text evidence="1 10">With S5 and S12 plays an important role in translational accuracy.</text>
</comment>
<evidence type="ECO:0000256" key="5">
    <source>
        <dbReference type="ARBA" id="ARBA00022884"/>
    </source>
</evidence>
<dbReference type="FunFam" id="1.10.1050.10:FF:000001">
    <property type="entry name" value="30S ribosomal protein S4"/>
    <property type="match status" value="1"/>
</dbReference>
<dbReference type="Gene3D" id="3.10.290.10">
    <property type="entry name" value="RNA-binding S4 domain"/>
    <property type="match status" value="1"/>
</dbReference>
<name>G8M2E5_ACECE</name>
<dbReference type="KEGG" id="ccl:Clocl_3867"/>
<dbReference type="SMART" id="SM00363">
    <property type="entry name" value="S4"/>
    <property type="match status" value="1"/>
</dbReference>
<keyword evidence="5 10" id="KW-0694">RNA-binding</keyword>
<evidence type="ECO:0000256" key="7">
    <source>
        <dbReference type="ARBA" id="ARBA00023274"/>
    </source>
</evidence>
<evidence type="ECO:0000256" key="9">
    <source>
        <dbReference type="ARBA" id="ARBA00035254"/>
    </source>
</evidence>
<comment type="similarity">
    <text evidence="3 10 11">Belongs to the universal ribosomal protein uS4 family.</text>
</comment>
<keyword evidence="7 10" id="KW-0687">Ribonucleoprotein</keyword>
<dbReference type="SMART" id="SM01390">
    <property type="entry name" value="Ribosomal_S4"/>
    <property type="match status" value="1"/>
</dbReference>
<evidence type="ECO:0000256" key="10">
    <source>
        <dbReference type="HAMAP-Rule" id="MF_01306"/>
    </source>
</evidence>
<dbReference type="HOGENOM" id="CLU_092403_0_2_9"/>
<dbReference type="GO" id="GO:0015935">
    <property type="term" value="C:small ribosomal subunit"/>
    <property type="evidence" value="ECO:0007669"/>
    <property type="project" value="InterPro"/>
</dbReference>
<dbReference type="FunFam" id="3.10.290.10:FF:000001">
    <property type="entry name" value="30S ribosomal protein S4"/>
    <property type="match status" value="1"/>
</dbReference>
<dbReference type="InterPro" id="IPR022801">
    <property type="entry name" value="Ribosomal_uS4"/>
</dbReference>
<dbReference type="GO" id="GO:0003735">
    <property type="term" value="F:structural constituent of ribosome"/>
    <property type="evidence" value="ECO:0007669"/>
    <property type="project" value="InterPro"/>
</dbReference>
<dbReference type="PROSITE" id="PS50889">
    <property type="entry name" value="S4"/>
    <property type="match status" value="1"/>
</dbReference>
<feature type="domain" description="RNA-binding S4" evidence="12">
    <location>
        <begin position="98"/>
        <end position="161"/>
    </location>
</feature>
<dbReference type="RefSeq" id="WP_014256817.1">
    <property type="nucleotide sequence ID" value="NC_016627.1"/>
</dbReference>
<dbReference type="GO" id="GO:0019843">
    <property type="term" value="F:rRNA binding"/>
    <property type="evidence" value="ECO:0007669"/>
    <property type="project" value="UniProtKB-UniRule"/>
</dbReference>
<dbReference type="GO" id="GO:0006412">
    <property type="term" value="P:translation"/>
    <property type="evidence" value="ECO:0007669"/>
    <property type="project" value="UniProtKB-UniRule"/>
</dbReference>
<evidence type="ECO:0000259" key="13">
    <source>
        <dbReference type="SMART" id="SM01390"/>
    </source>
</evidence>
<evidence type="ECO:0000259" key="12">
    <source>
        <dbReference type="SMART" id="SM00363"/>
    </source>
</evidence>
<dbReference type="InterPro" id="IPR005709">
    <property type="entry name" value="Ribosomal_uS4_bac-type"/>
</dbReference>
<dbReference type="OrthoDB" id="9803672at2"/>
<dbReference type="PROSITE" id="PS00632">
    <property type="entry name" value="RIBOSOMAL_S4"/>
    <property type="match status" value="1"/>
</dbReference>
<dbReference type="EMBL" id="CP003065">
    <property type="protein sequence ID" value="AEV70315.1"/>
    <property type="molecule type" value="Genomic_DNA"/>
</dbReference>
<dbReference type="STRING" id="720554.Clocl_3867"/>
<dbReference type="Pfam" id="PF01479">
    <property type="entry name" value="S4"/>
    <property type="match status" value="1"/>
</dbReference>
<protein>
    <recommendedName>
        <fullName evidence="9 10">Small ribosomal subunit protein uS4</fullName>
    </recommendedName>
</protein>
<dbReference type="InterPro" id="IPR018079">
    <property type="entry name" value="Ribosomal_uS4_CS"/>
</dbReference>
<comment type="subunit">
    <text evidence="8 10">Part of the 30S ribosomal subunit. Contacts protein S5. The interaction surface between S4 and S5 is involved in control of translational fidelity.</text>
</comment>
<evidence type="ECO:0000313" key="14">
    <source>
        <dbReference type="EMBL" id="AEV70315.1"/>
    </source>
</evidence>
<reference evidence="15" key="1">
    <citation type="submission" date="2011-12" db="EMBL/GenBank/DDBJ databases">
        <title>Complete sequence of Clostridium clariflavum DSM 19732.</title>
        <authorList>
            <consortium name="US DOE Joint Genome Institute"/>
            <person name="Lucas S."/>
            <person name="Han J."/>
            <person name="Lapidus A."/>
            <person name="Cheng J.-F."/>
            <person name="Goodwin L."/>
            <person name="Pitluck S."/>
            <person name="Peters L."/>
            <person name="Teshima H."/>
            <person name="Detter J.C."/>
            <person name="Han C."/>
            <person name="Tapia R."/>
            <person name="Land M."/>
            <person name="Hauser L."/>
            <person name="Kyrpides N."/>
            <person name="Ivanova N."/>
            <person name="Pagani I."/>
            <person name="Kitzmiller T."/>
            <person name="Lynd L."/>
            <person name="Izquierdo J."/>
            <person name="Woyke T."/>
        </authorList>
    </citation>
    <scope>NUCLEOTIDE SEQUENCE [LARGE SCALE GENOMIC DNA]</scope>
    <source>
        <strain evidence="15">DSM 19732 / NBRC 101661 / EBR45</strain>
    </source>
</reference>
<dbReference type="AlphaFoldDB" id="G8M2E5"/>
<keyword evidence="6 10" id="KW-0689">Ribosomal protein</keyword>
<accession>G8M2E5</accession>
<feature type="domain" description="Small ribosomal subunit protein uS4 N-terminal" evidence="13">
    <location>
        <begin position="3"/>
        <end position="97"/>
    </location>
</feature>
<dbReference type="InterPro" id="IPR001912">
    <property type="entry name" value="Ribosomal_uS4_N"/>
</dbReference>
<proteinExistence type="inferred from homology"/>
<dbReference type="PANTHER" id="PTHR11831">
    <property type="entry name" value="30S 40S RIBOSOMAL PROTEIN"/>
    <property type="match status" value="1"/>
</dbReference>
<evidence type="ECO:0000256" key="6">
    <source>
        <dbReference type="ARBA" id="ARBA00022980"/>
    </source>
</evidence>
<comment type="function">
    <text evidence="2 10">One of the primary rRNA binding proteins, it binds directly to 16S rRNA where it nucleates assembly of the body of the 30S subunit.</text>
</comment>
<dbReference type="InterPro" id="IPR002942">
    <property type="entry name" value="S4_RNA-bd"/>
</dbReference>
<evidence type="ECO:0000256" key="2">
    <source>
        <dbReference type="ARBA" id="ARBA00003866"/>
    </source>
</evidence>
<evidence type="ECO:0000313" key="15">
    <source>
        <dbReference type="Proteomes" id="UP000005435"/>
    </source>
</evidence>
<evidence type="ECO:0000256" key="4">
    <source>
        <dbReference type="ARBA" id="ARBA00022730"/>
    </source>
</evidence>
<reference evidence="14 15" key="2">
    <citation type="journal article" date="2012" name="Stand. Genomic Sci.">
        <title>Complete Genome Sequence of Clostridium clariflavum DSM 19732.</title>
        <authorList>
            <person name="Izquierdo J.A."/>
            <person name="Goodwin L."/>
            <person name="Davenport K.W."/>
            <person name="Teshima H."/>
            <person name="Bruce D."/>
            <person name="Detter C."/>
            <person name="Tapia R."/>
            <person name="Han S."/>
            <person name="Land M."/>
            <person name="Hauser L."/>
            <person name="Jeffries C.D."/>
            <person name="Han J."/>
            <person name="Pitluck S."/>
            <person name="Nolan M."/>
            <person name="Chen A."/>
            <person name="Huntemann M."/>
            <person name="Mavromatis K."/>
            <person name="Mikhailova N."/>
            <person name="Liolios K."/>
            <person name="Woyke T."/>
            <person name="Lynd L.R."/>
        </authorList>
    </citation>
    <scope>NUCLEOTIDE SEQUENCE [LARGE SCALE GENOMIC DNA]</scope>
    <source>
        <strain evidence="15">DSM 19732 / NBRC 101661 / EBR45</strain>
    </source>
</reference>
<dbReference type="Pfam" id="PF00163">
    <property type="entry name" value="Ribosomal_S4"/>
    <property type="match status" value="1"/>
</dbReference>
<dbReference type="InterPro" id="IPR036986">
    <property type="entry name" value="S4_RNA-bd_sf"/>
</dbReference>
<organism evidence="14 15">
    <name type="scientific">Acetivibrio clariflavus (strain DSM 19732 / NBRC 101661 / EBR45)</name>
    <name type="common">Clostridium clariflavum</name>
    <dbReference type="NCBI Taxonomy" id="720554"/>
    <lineage>
        <taxon>Bacteria</taxon>
        <taxon>Bacillati</taxon>
        <taxon>Bacillota</taxon>
        <taxon>Clostridia</taxon>
        <taxon>Eubacteriales</taxon>
        <taxon>Oscillospiraceae</taxon>
        <taxon>Acetivibrio</taxon>
    </lineage>
</organism>
<evidence type="ECO:0000256" key="1">
    <source>
        <dbReference type="ARBA" id="ARBA00003004"/>
    </source>
</evidence>
<keyword evidence="15" id="KW-1185">Reference proteome</keyword>
<dbReference type="NCBIfam" id="TIGR01017">
    <property type="entry name" value="rpsD_bact"/>
    <property type="match status" value="1"/>
</dbReference>
<dbReference type="Proteomes" id="UP000005435">
    <property type="component" value="Chromosome"/>
</dbReference>
<dbReference type="SUPFAM" id="SSF55174">
    <property type="entry name" value="Alpha-L RNA-binding motif"/>
    <property type="match status" value="1"/>
</dbReference>
<evidence type="ECO:0000256" key="3">
    <source>
        <dbReference type="ARBA" id="ARBA00007465"/>
    </source>
</evidence>
<dbReference type="HAMAP" id="MF_01306_B">
    <property type="entry name" value="Ribosomal_uS4_B"/>
    <property type="match status" value="1"/>
</dbReference>
<dbReference type="PANTHER" id="PTHR11831:SF4">
    <property type="entry name" value="SMALL RIBOSOMAL SUBUNIT PROTEIN US4M"/>
    <property type="match status" value="1"/>
</dbReference>
<dbReference type="Gene3D" id="1.10.1050.10">
    <property type="entry name" value="Ribosomal Protein S4 Delta 41, Chain A, domain 1"/>
    <property type="match status" value="1"/>
</dbReference>
<gene>
    <name evidence="10" type="primary">rpsD</name>
    <name evidence="14" type="ordered locus">Clocl_3867</name>
</gene>
<dbReference type="NCBIfam" id="NF003717">
    <property type="entry name" value="PRK05327.1"/>
    <property type="match status" value="1"/>
</dbReference>
<evidence type="ECO:0000256" key="11">
    <source>
        <dbReference type="RuleBase" id="RU003699"/>
    </source>
</evidence>
<dbReference type="eggNOG" id="COG0522">
    <property type="taxonomic scope" value="Bacteria"/>
</dbReference>
<dbReference type="CDD" id="cd00165">
    <property type="entry name" value="S4"/>
    <property type="match status" value="1"/>
</dbReference>
<sequence length="208" mass="23793">MARYTGASCRLCRREGEKLFLKGERCYTNKCAVARRGYAPGQHGQNRKKLSEYGIQLREKQKARRYYGVLESQFRKYFEMAVRKKGVTGVNLLQLLELRLDNVIYRLGLATSRPEARQLVRHGHFMVNGSRVDIPSYITKLGDKITVAEKSKSSPKIKSILENTSGKVIPKWLEFDADNLTGKIVALPSREDIDLPLKENLIVELYSK</sequence>
<evidence type="ECO:0000256" key="8">
    <source>
        <dbReference type="ARBA" id="ARBA00025813"/>
    </source>
</evidence>